<feature type="compositionally biased region" description="Basic and acidic residues" evidence="1">
    <location>
        <begin position="88"/>
        <end position="118"/>
    </location>
</feature>
<dbReference type="Proteomes" id="UP000076154">
    <property type="component" value="Unassembled WGS sequence"/>
</dbReference>
<evidence type="ECO:0000313" key="2">
    <source>
        <dbReference type="EMBL" id="RDB17706.1"/>
    </source>
</evidence>
<evidence type="ECO:0000313" key="3">
    <source>
        <dbReference type="Proteomes" id="UP000076154"/>
    </source>
</evidence>
<protein>
    <submittedName>
        <fullName evidence="2">Uncharacterized protein</fullName>
    </submittedName>
</protein>
<dbReference type="AlphaFoldDB" id="A0A369JFS5"/>
<proteinExistence type="predicted"/>
<accession>A0A369JFS5</accession>
<dbReference type="EMBL" id="LUEZ02000110">
    <property type="protein sequence ID" value="RDB17706.1"/>
    <property type="molecule type" value="Genomic_DNA"/>
</dbReference>
<sequence length="118" mass="13557">MTDGGRNELCGLEELHWLLAAVSDGSEMEMAREGCEQVSDPAADEGLRSGTEDLGETRRQRGSDLKREEKRRTAKLGSPVGETGWAERGWRERMQRREEKERRDEKQREDMEAHPTEL</sequence>
<gene>
    <name evidence="2" type="ORF">Hypma_001171</name>
</gene>
<comment type="caution">
    <text evidence="2">The sequence shown here is derived from an EMBL/GenBank/DDBJ whole genome shotgun (WGS) entry which is preliminary data.</text>
</comment>
<evidence type="ECO:0000256" key="1">
    <source>
        <dbReference type="SAM" id="MobiDB-lite"/>
    </source>
</evidence>
<keyword evidence="3" id="KW-1185">Reference proteome</keyword>
<name>A0A369JFS5_HYPMA</name>
<reference evidence="2" key="1">
    <citation type="submission" date="2018-04" db="EMBL/GenBank/DDBJ databases">
        <title>Whole genome sequencing of Hypsizygus marmoreus.</title>
        <authorList>
            <person name="Choi I.-G."/>
            <person name="Min B."/>
            <person name="Kim J.-G."/>
            <person name="Kim S."/>
            <person name="Oh Y.-L."/>
            <person name="Kong W.-S."/>
            <person name="Park H."/>
            <person name="Jeong J."/>
            <person name="Song E.-S."/>
        </authorList>
    </citation>
    <scope>NUCLEOTIDE SEQUENCE [LARGE SCALE GENOMIC DNA]</scope>
    <source>
        <strain evidence="2">51987-8</strain>
    </source>
</reference>
<feature type="compositionally biased region" description="Basic and acidic residues" evidence="1">
    <location>
        <begin position="45"/>
        <end position="71"/>
    </location>
</feature>
<dbReference type="InParanoid" id="A0A369JFS5"/>
<feature type="region of interest" description="Disordered" evidence="1">
    <location>
        <begin position="26"/>
        <end position="118"/>
    </location>
</feature>
<organism evidence="2 3">
    <name type="scientific">Hypsizygus marmoreus</name>
    <name type="common">White beech mushroom</name>
    <name type="synonym">Agaricus marmoreus</name>
    <dbReference type="NCBI Taxonomy" id="39966"/>
    <lineage>
        <taxon>Eukaryota</taxon>
        <taxon>Fungi</taxon>
        <taxon>Dikarya</taxon>
        <taxon>Basidiomycota</taxon>
        <taxon>Agaricomycotina</taxon>
        <taxon>Agaricomycetes</taxon>
        <taxon>Agaricomycetidae</taxon>
        <taxon>Agaricales</taxon>
        <taxon>Tricholomatineae</taxon>
        <taxon>Lyophyllaceae</taxon>
        <taxon>Hypsizygus</taxon>
    </lineage>
</organism>